<proteinExistence type="predicted"/>
<dbReference type="KEGG" id="rtg:NCTC13098_02806"/>
<accession>A0A3P8M1P8</accession>
<dbReference type="Gene3D" id="1.50.10.100">
    <property type="entry name" value="Chondroitin AC/alginate lyase"/>
    <property type="match status" value="1"/>
</dbReference>
<dbReference type="EMBL" id="LR131271">
    <property type="protein sequence ID" value="VDR26456.1"/>
    <property type="molecule type" value="Genomic_DNA"/>
</dbReference>
<reference evidence="1 2" key="1">
    <citation type="submission" date="2018-12" db="EMBL/GenBank/DDBJ databases">
        <authorList>
            <consortium name="Pathogen Informatics"/>
        </authorList>
    </citation>
    <scope>NUCLEOTIDE SEQUENCE [LARGE SCALE GENOMIC DNA]</scope>
    <source>
        <strain evidence="1 2">NCTC13098</strain>
    </source>
</reference>
<evidence type="ECO:0000313" key="1">
    <source>
        <dbReference type="EMBL" id="VDR26456.1"/>
    </source>
</evidence>
<dbReference type="InterPro" id="IPR008929">
    <property type="entry name" value="Chondroitin_lyas"/>
</dbReference>
<gene>
    <name evidence="1" type="ORF">NCTC13098_02806</name>
</gene>
<dbReference type="AlphaFoldDB" id="A0A3P8M1P8"/>
<evidence type="ECO:0000313" key="2">
    <source>
        <dbReference type="Proteomes" id="UP000274346"/>
    </source>
</evidence>
<name>A0A3P8M1P8_RAOTE</name>
<organism evidence="1 2">
    <name type="scientific">Raoultella terrigena</name>
    <name type="common">Klebsiella terrigena</name>
    <dbReference type="NCBI Taxonomy" id="577"/>
    <lineage>
        <taxon>Bacteria</taxon>
        <taxon>Pseudomonadati</taxon>
        <taxon>Pseudomonadota</taxon>
        <taxon>Gammaproteobacteria</taxon>
        <taxon>Enterobacterales</taxon>
        <taxon>Enterobacteriaceae</taxon>
        <taxon>Klebsiella/Raoultella group</taxon>
        <taxon>Raoultella</taxon>
    </lineage>
</organism>
<sequence length="160" mass="18364">MSGTNNHGTWYDAQRAVNALFYGDKGPGGADYRAGHYPTDGGAKSTRTASRRWSWSAPFRFTIRCLTWKRICCLNRYAEHVEFDRWNTVRDGRGVKQGIDYLVPFIREPDLWPYSDLQGIVWDSALRVLLQSVRGYPQQLATYREALKCLPQETLPLKSS</sequence>
<protein>
    <submittedName>
        <fullName evidence="1">Uncharacterized protein</fullName>
    </submittedName>
</protein>
<dbReference type="Proteomes" id="UP000274346">
    <property type="component" value="Chromosome"/>
</dbReference>